<gene>
    <name evidence="2" type="ORF">HGMM_F07C06C11</name>
</gene>
<organism evidence="2">
    <name type="scientific">uncultured Chloroflexota bacterium</name>
    <dbReference type="NCBI Taxonomy" id="166587"/>
    <lineage>
        <taxon>Bacteria</taxon>
        <taxon>Bacillati</taxon>
        <taxon>Chloroflexota</taxon>
        <taxon>environmental samples</taxon>
    </lineage>
</organism>
<keyword evidence="1" id="KW-0472">Membrane</keyword>
<evidence type="ECO:0000256" key="1">
    <source>
        <dbReference type="SAM" id="Phobius"/>
    </source>
</evidence>
<protein>
    <submittedName>
        <fullName evidence="2">Uncharacterized protein</fullName>
    </submittedName>
</protein>
<feature type="transmembrane region" description="Helical" evidence="1">
    <location>
        <begin position="70"/>
        <end position="95"/>
    </location>
</feature>
<keyword evidence="1" id="KW-1133">Transmembrane helix</keyword>
<dbReference type="EMBL" id="AP011659">
    <property type="protein sequence ID" value="BAL53489.1"/>
    <property type="molecule type" value="Genomic_DNA"/>
</dbReference>
<keyword evidence="1" id="KW-0812">Transmembrane</keyword>
<proteinExistence type="predicted"/>
<reference evidence="2" key="2">
    <citation type="journal article" date="2012" name="PLoS ONE">
        <title>A Deeply Branching Thermophilic Bacterium with an Ancient Acetyl-CoA Pathway Dominates a Subsurface Ecosystem.</title>
        <authorList>
            <person name="Takami H."/>
            <person name="Noguchi H."/>
            <person name="Takaki Y."/>
            <person name="Uchiyama I."/>
            <person name="Toyoda A."/>
            <person name="Nishi S."/>
            <person name="Chee G.-J."/>
            <person name="Arai W."/>
            <person name="Nunoura T."/>
            <person name="Itoh T."/>
            <person name="Hattori M."/>
            <person name="Takai K."/>
        </authorList>
    </citation>
    <scope>NUCLEOTIDE SEQUENCE</scope>
</reference>
<reference evidence="2" key="1">
    <citation type="journal article" date="2005" name="Environ. Microbiol.">
        <title>Genetic and functional properties of uncultivated thermophilic crenarchaeotes from a subsurface gold mine as revealed by analysis of genome fragments.</title>
        <authorList>
            <person name="Nunoura T."/>
            <person name="Hirayama H."/>
            <person name="Takami H."/>
            <person name="Oida H."/>
            <person name="Nishi S."/>
            <person name="Shimamura S."/>
            <person name="Suzuki Y."/>
            <person name="Inagaki F."/>
            <person name="Takai K."/>
            <person name="Nealson K.H."/>
            <person name="Horikoshi K."/>
        </authorList>
    </citation>
    <scope>NUCLEOTIDE SEQUENCE</scope>
</reference>
<accession>H5SBF3</accession>
<name>H5SBF3_9CHLR</name>
<evidence type="ECO:0000313" key="2">
    <source>
        <dbReference type="EMBL" id="BAL53489.1"/>
    </source>
</evidence>
<dbReference type="AlphaFoldDB" id="H5SBF3"/>
<sequence>MFRSPRKDNAPETRVRSTTEIAGDAESRFVFSVLPVFPGALLAFPTVKLGDNAHRRGKENYPGEQGNMSILARLAAILIVLLGLLIALIGIWLAITNFPDLSAFDLISLSGFFLCVALALQGLFLIKVGRILWITLEIYKQNRAKIAPFLRAGQNDEQK</sequence>
<feature type="transmembrane region" description="Helical" evidence="1">
    <location>
        <begin position="107"/>
        <end position="126"/>
    </location>
</feature>